<evidence type="ECO:0000256" key="7">
    <source>
        <dbReference type="ARBA" id="ARBA00023180"/>
    </source>
</evidence>
<dbReference type="VEuPathDB" id="TriTrypDB:Tb427_000189000"/>
<evidence type="ECO:0000256" key="6">
    <source>
        <dbReference type="ARBA" id="ARBA00023136"/>
    </source>
</evidence>
<keyword evidence="8" id="KW-0449">Lipoprotein</keyword>
<reference evidence="12" key="1">
    <citation type="submission" date="2013-02" db="EMBL/GenBank/DDBJ databases">
        <authorList>
            <person name="Cross G.A.M."/>
            <person name="Kim H.-S."/>
            <person name="Wickstead B."/>
        </authorList>
    </citation>
    <scope>NUCLEOTIDE SEQUENCE</scope>
    <source>
        <strain evidence="12">Lister 427</strain>
    </source>
</reference>
<dbReference type="VEuPathDB" id="TriTrypDB:Tb11.v5.0974"/>
<dbReference type="GO" id="GO:0005886">
    <property type="term" value="C:plasma membrane"/>
    <property type="evidence" value="ECO:0007669"/>
    <property type="project" value="UniProtKB-SubCell"/>
</dbReference>
<comment type="function">
    <text evidence="1">VSG forms a coat on the surface of the parasite. The trypanosome evades the immune response of the host by expressing a series of antigenically distinct VSGs from an estimated 1000 VSG genes.</text>
</comment>
<keyword evidence="3" id="KW-1003">Cell membrane</keyword>
<evidence type="ECO:0000256" key="3">
    <source>
        <dbReference type="ARBA" id="ARBA00022475"/>
    </source>
</evidence>
<reference evidence="12" key="2">
    <citation type="journal article" date="2014" name="Mol. Biochem. Parasitol.">
        <title>Capturing the variant surface glycoprotein repertoire (the VSGnome) of Trypanosoma brucei Lister 427.</title>
        <authorList>
            <person name="Cross G.A."/>
            <person name="Kim H.S."/>
            <person name="Wickstead B."/>
        </authorList>
    </citation>
    <scope>NUCLEOTIDE SEQUENCE</scope>
    <source>
        <strain evidence="12">Lister 427</strain>
    </source>
</reference>
<feature type="region of interest" description="Disordered" evidence="9">
    <location>
        <begin position="245"/>
        <end position="271"/>
    </location>
</feature>
<evidence type="ECO:0000256" key="4">
    <source>
        <dbReference type="ARBA" id="ARBA00022622"/>
    </source>
</evidence>
<dbReference type="AlphaFoldDB" id="M4SYK7"/>
<evidence type="ECO:0000313" key="12">
    <source>
        <dbReference type="EMBL" id="AGH60411.1"/>
    </source>
</evidence>
<dbReference type="GO" id="GO:0098552">
    <property type="term" value="C:side of membrane"/>
    <property type="evidence" value="ECO:0007669"/>
    <property type="project" value="UniProtKB-KW"/>
</dbReference>
<feature type="chain" id="PRO_5004057698" evidence="10">
    <location>
        <begin position="28"/>
        <end position="388"/>
    </location>
</feature>
<evidence type="ECO:0000256" key="8">
    <source>
        <dbReference type="ARBA" id="ARBA00023288"/>
    </source>
</evidence>
<evidence type="ECO:0000256" key="9">
    <source>
        <dbReference type="SAM" id="MobiDB-lite"/>
    </source>
</evidence>
<comment type="subcellular location">
    <subcellularLocation>
        <location evidence="2">Cell membrane</location>
        <topology evidence="2">Lipid-anchor</topology>
        <topology evidence="2">GPI-anchor</topology>
    </subcellularLocation>
</comment>
<evidence type="ECO:0000256" key="1">
    <source>
        <dbReference type="ARBA" id="ARBA00002523"/>
    </source>
</evidence>
<organism evidence="12">
    <name type="scientific">Trypanosoma brucei</name>
    <dbReference type="NCBI Taxonomy" id="5691"/>
    <lineage>
        <taxon>Eukaryota</taxon>
        <taxon>Discoba</taxon>
        <taxon>Euglenozoa</taxon>
        <taxon>Kinetoplastea</taxon>
        <taxon>Metakinetoplastina</taxon>
        <taxon>Trypanosomatida</taxon>
        <taxon>Trypanosomatidae</taxon>
        <taxon>Trypanosoma</taxon>
    </lineage>
</organism>
<protein>
    <submittedName>
        <fullName evidence="12">Variant surface glycoprotein 1482</fullName>
    </submittedName>
</protein>
<feature type="domain" description="Trypanosome variant surface glycoprotein B-type N-terminal" evidence="11">
    <location>
        <begin position="26"/>
        <end position="381"/>
    </location>
</feature>
<name>M4SYK7_9TRYP</name>
<evidence type="ECO:0000256" key="10">
    <source>
        <dbReference type="SAM" id="SignalP"/>
    </source>
</evidence>
<dbReference type="EMBL" id="KC612980">
    <property type="protein sequence ID" value="AGH60411.1"/>
    <property type="molecule type" value="Genomic_DNA"/>
</dbReference>
<feature type="signal peptide" evidence="10">
    <location>
        <begin position="1"/>
        <end position="27"/>
    </location>
</feature>
<evidence type="ECO:0000256" key="5">
    <source>
        <dbReference type="ARBA" id="ARBA00022729"/>
    </source>
</evidence>
<keyword evidence="6" id="KW-0472">Membrane</keyword>
<sequence>MTKISPACNLLILVFIGMWFDAKPLEANLAGGENRREHEVLCKFVAMTDATPVLPPEPADAEDEYRLIQALNLSTSPDDWQNMLYENKADKKVHDTPEKAGKTDRGFEGDWADWKQAAQDILQDSGYTKIHDLKLQDLKPFQKMEAANAIRAIAARAKQLKAELEQLTPDEKALSPTEITKRLKIAAFGTHERGRAAVTLTDVFGADPGGTHQRSAVCDAGATPAGPKTALATLSCVCTKATTSASPPTNPACDKKADGASGWNSGSAENQPPVADIQALAQSCGKGTGTVTADAIAQAVEELLHLVRVDTADGYIGARLGGSCDGGSGTGICVKLTGYTANPASTINKLQWLSNLKQLAATLDSRANKHSANQNKAAELKRAAAQAV</sequence>
<accession>M4SYK7</accession>
<evidence type="ECO:0000259" key="11">
    <source>
        <dbReference type="Pfam" id="PF13206"/>
    </source>
</evidence>
<dbReference type="Pfam" id="PF13206">
    <property type="entry name" value="VSG_B"/>
    <property type="match status" value="1"/>
</dbReference>
<keyword evidence="5 10" id="KW-0732">Signal</keyword>
<keyword evidence="4" id="KW-0336">GPI-anchor</keyword>
<keyword evidence="7" id="KW-0325">Glycoprotein</keyword>
<proteinExistence type="predicted"/>
<evidence type="ECO:0000256" key="2">
    <source>
        <dbReference type="ARBA" id="ARBA00004609"/>
    </source>
</evidence>
<dbReference type="InterPro" id="IPR025932">
    <property type="entry name" value="Trypano_VSG_B_N_dom"/>
</dbReference>